<dbReference type="RefSeq" id="WP_191723109.1">
    <property type="nucleotide sequence ID" value="NZ_JACSQK010000004.1"/>
</dbReference>
<evidence type="ECO:0000256" key="4">
    <source>
        <dbReference type="ARBA" id="ARBA00022517"/>
    </source>
</evidence>
<dbReference type="PANTHER" id="PTHR38099:SF1">
    <property type="entry name" value="LARGE RIBOSOMAL RNA SUBUNIT ACCUMULATION PROTEIN YCED"/>
    <property type="match status" value="1"/>
</dbReference>
<evidence type="ECO:0000256" key="5">
    <source>
        <dbReference type="ARBA" id="ARBA00031841"/>
    </source>
</evidence>
<dbReference type="EMBL" id="JACSQK010000004">
    <property type="protein sequence ID" value="MBD7960711.1"/>
    <property type="molecule type" value="Genomic_DNA"/>
</dbReference>
<evidence type="ECO:0000313" key="7">
    <source>
        <dbReference type="Proteomes" id="UP000634919"/>
    </source>
</evidence>
<dbReference type="Proteomes" id="UP000634919">
    <property type="component" value="Unassembled WGS sequence"/>
</dbReference>
<comment type="caution">
    <text evidence="6">The sequence shown here is derived from an EMBL/GenBank/DDBJ whole genome shotgun (WGS) entry which is preliminary data.</text>
</comment>
<sequence>MSKDFSLDHLDVAAFAKAGALIEGQDPLSAFERLQQEAQAPSEGMAVVWSAQGEHVPETGGAGHNWLHVQAEGHVPMTCQRCLNMADIALYVDRSFRFVKDEAAAEAMDDEAEEDLLAMSKDFNARALIEDELLMELPLVPMHDECPEVMPMASSDDDFEEASTEKPNPFAVLAGLRKNAGQD</sequence>
<dbReference type="Pfam" id="PF02620">
    <property type="entry name" value="YceD"/>
    <property type="match status" value="1"/>
</dbReference>
<evidence type="ECO:0000256" key="3">
    <source>
        <dbReference type="ARBA" id="ARBA00015716"/>
    </source>
</evidence>
<gene>
    <name evidence="6" type="ORF">H9646_09435</name>
</gene>
<evidence type="ECO:0000256" key="2">
    <source>
        <dbReference type="ARBA" id="ARBA00010740"/>
    </source>
</evidence>
<accession>A0ABR8SB47</accession>
<keyword evidence="7" id="KW-1185">Reference proteome</keyword>
<evidence type="ECO:0000256" key="1">
    <source>
        <dbReference type="ARBA" id="ARBA00002868"/>
    </source>
</evidence>
<comment type="similarity">
    <text evidence="2">Belongs to the DUF177 domain family.</text>
</comment>
<protein>
    <recommendedName>
        <fullName evidence="3">Large ribosomal RNA subunit accumulation protein YceD</fullName>
    </recommendedName>
    <alternativeName>
        <fullName evidence="5">23S rRNA accumulation protein YceD</fullName>
    </alternativeName>
</protein>
<reference evidence="6 7" key="1">
    <citation type="submission" date="2020-08" db="EMBL/GenBank/DDBJ databases">
        <title>A Genomic Blueprint of the Chicken Gut Microbiome.</title>
        <authorList>
            <person name="Gilroy R."/>
            <person name="Ravi A."/>
            <person name="Getino M."/>
            <person name="Pursley I."/>
            <person name="Horton D.L."/>
            <person name="Alikhan N.-F."/>
            <person name="Baker D."/>
            <person name="Gharbi K."/>
            <person name="Hall N."/>
            <person name="Watson M."/>
            <person name="Adriaenssens E.M."/>
            <person name="Foster-Nyarko E."/>
            <person name="Jarju S."/>
            <person name="Secka A."/>
            <person name="Antonio M."/>
            <person name="Oren A."/>
            <person name="Chaudhuri R."/>
            <person name="La Ragione R.M."/>
            <person name="Hildebrand F."/>
            <person name="Pallen M.J."/>
        </authorList>
    </citation>
    <scope>NUCLEOTIDE SEQUENCE [LARGE SCALE GENOMIC DNA]</scope>
    <source>
        <strain evidence="6 7">Sa2CVA6</strain>
    </source>
</reference>
<organism evidence="6 7">
    <name type="scientific">Comamonas avium</name>
    <dbReference type="NCBI Taxonomy" id="2762231"/>
    <lineage>
        <taxon>Bacteria</taxon>
        <taxon>Pseudomonadati</taxon>
        <taxon>Pseudomonadota</taxon>
        <taxon>Betaproteobacteria</taxon>
        <taxon>Burkholderiales</taxon>
        <taxon>Comamonadaceae</taxon>
        <taxon>Comamonas</taxon>
    </lineage>
</organism>
<dbReference type="InterPro" id="IPR003772">
    <property type="entry name" value="YceD"/>
</dbReference>
<evidence type="ECO:0000313" key="6">
    <source>
        <dbReference type="EMBL" id="MBD7960711.1"/>
    </source>
</evidence>
<name>A0ABR8SB47_9BURK</name>
<proteinExistence type="inferred from homology"/>
<dbReference type="InterPro" id="IPR039255">
    <property type="entry name" value="YceD_bac"/>
</dbReference>
<keyword evidence="4" id="KW-0690">Ribosome biogenesis</keyword>
<dbReference type="PANTHER" id="PTHR38099">
    <property type="entry name" value="LARGE RIBOSOMAL RNA SUBUNIT ACCUMULATION PROTEIN YCED"/>
    <property type="match status" value="1"/>
</dbReference>
<comment type="function">
    <text evidence="1">Plays a role in synthesis, processing and/or stability of 23S rRNA.</text>
</comment>